<dbReference type="Proteomes" id="UP000199393">
    <property type="component" value="Chromosome I"/>
</dbReference>
<feature type="binding site" evidence="6">
    <location>
        <position position="240"/>
    </location>
    <ligand>
        <name>FMN</name>
        <dbReference type="ChEBI" id="CHEBI:58210"/>
    </ligand>
</feature>
<dbReference type="InterPro" id="IPR051260">
    <property type="entry name" value="Diverse_substr_monoxygenases"/>
</dbReference>
<dbReference type="PATRIC" id="fig|307121.4.peg.360"/>
<comment type="similarity">
    <text evidence="5">Belongs to the NtaA/SnaA/DszA monooxygenase family.</text>
</comment>
<organism evidence="8 9">
    <name type="scientific">Micromonospora krabiensis</name>
    <dbReference type="NCBI Taxonomy" id="307121"/>
    <lineage>
        <taxon>Bacteria</taxon>
        <taxon>Bacillati</taxon>
        <taxon>Actinomycetota</taxon>
        <taxon>Actinomycetes</taxon>
        <taxon>Micromonosporales</taxon>
        <taxon>Micromonosporaceae</taxon>
        <taxon>Micromonospora</taxon>
    </lineage>
</organism>
<dbReference type="GO" id="GO:0016705">
    <property type="term" value="F:oxidoreductase activity, acting on paired donors, with incorporation or reduction of molecular oxygen"/>
    <property type="evidence" value="ECO:0007669"/>
    <property type="project" value="InterPro"/>
</dbReference>
<protein>
    <submittedName>
        <fullName evidence="8">Flavin-dependent oxidoreductase, luciferase family (Includes alkanesulfonate monooxygenase SsuD and methylene tetrahydromethanopterin reductase)</fullName>
    </submittedName>
</protein>
<dbReference type="InterPro" id="IPR016215">
    <property type="entry name" value="NTA_MOA"/>
</dbReference>
<accession>A0A1C3MX29</accession>
<feature type="binding site" evidence="6">
    <location>
        <position position="101"/>
    </location>
    <ligand>
        <name>FMN</name>
        <dbReference type="ChEBI" id="CHEBI:58210"/>
    </ligand>
</feature>
<evidence type="ECO:0000259" key="7">
    <source>
        <dbReference type="Pfam" id="PF00296"/>
    </source>
</evidence>
<dbReference type="AlphaFoldDB" id="A0A1C3MX29"/>
<keyword evidence="4 8" id="KW-0503">Monooxygenase</keyword>
<dbReference type="Gene3D" id="3.20.20.30">
    <property type="entry name" value="Luciferase-like domain"/>
    <property type="match status" value="1"/>
</dbReference>
<keyword evidence="9" id="KW-1185">Reference proteome</keyword>
<keyword evidence="2 6" id="KW-0288">FMN</keyword>
<dbReference type="InterPro" id="IPR036661">
    <property type="entry name" value="Luciferase-like_sf"/>
</dbReference>
<keyword evidence="3" id="KW-0560">Oxidoreductase</keyword>
<dbReference type="OrthoDB" id="4437611at2"/>
<evidence type="ECO:0000256" key="1">
    <source>
        <dbReference type="ARBA" id="ARBA00022630"/>
    </source>
</evidence>
<dbReference type="PANTHER" id="PTHR30011">
    <property type="entry name" value="ALKANESULFONATE MONOOXYGENASE-RELATED"/>
    <property type="match status" value="1"/>
</dbReference>
<evidence type="ECO:0000313" key="9">
    <source>
        <dbReference type="Proteomes" id="UP000199393"/>
    </source>
</evidence>
<evidence type="ECO:0000256" key="2">
    <source>
        <dbReference type="ARBA" id="ARBA00022643"/>
    </source>
</evidence>
<dbReference type="Pfam" id="PF00296">
    <property type="entry name" value="Bac_luciferase"/>
    <property type="match status" value="1"/>
</dbReference>
<dbReference type="SUPFAM" id="SSF51679">
    <property type="entry name" value="Bacterial luciferase-like"/>
    <property type="match status" value="1"/>
</dbReference>
<dbReference type="GO" id="GO:0004497">
    <property type="term" value="F:monooxygenase activity"/>
    <property type="evidence" value="ECO:0007669"/>
    <property type="project" value="UniProtKB-KW"/>
</dbReference>
<dbReference type="RefSeq" id="WP_091587884.1">
    <property type="nucleotide sequence ID" value="NZ_JBHRWG010000002.1"/>
</dbReference>
<feature type="binding site" evidence="6">
    <location>
        <position position="163"/>
    </location>
    <ligand>
        <name>FMN</name>
        <dbReference type="ChEBI" id="CHEBI:58210"/>
    </ligand>
</feature>
<evidence type="ECO:0000256" key="4">
    <source>
        <dbReference type="ARBA" id="ARBA00023033"/>
    </source>
</evidence>
<evidence type="ECO:0000256" key="3">
    <source>
        <dbReference type="ARBA" id="ARBA00023002"/>
    </source>
</evidence>
<dbReference type="EMBL" id="LT598496">
    <property type="protein sequence ID" value="SBV24889.1"/>
    <property type="molecule type" value="Genomic_DNA"/>
</dbReference>
<reference evidence="9" key="1">
    <citation type="submission" date="2016-06" db="EMBL/GenBank/DDBJ databases">
        <authorList>
            <person name="Varghese N."/>
        </authorList>
    </citation>
    <scope>NUCLEOTIDE SEQUENCE [LARGE SCALE GENOMIC DNA]</scope>
    <source>
        <strain evidence="9">DSM 45344</strain>
    </source>
</reference>
<dbReference type="PIRSF" id="PIRSF000337">
    <property type="entry name" value="NTA_MOA"/>
    <property type="match status" value="1"/>
</dbReference>
<sequence>MPDKTLHLAAALDGLGWHPAAWRLSRADPGVALTARWWAALAGEAERGALDAITLEDSLDLQSTRPDGTDGRTDQLRGRLDAVQIAARVAPLTRHIGLIPTTSVTHTEPFHLSTAVATLDHVSGGRAGWRPRVSARRSEARHFGRRDIPPLDPNRLDEPDAVHRVGDLFAEASDAVEVVRRLWDSWQDDAVIRDEPTGRFVDRDRLHYVDFTGRWFSVKGPSIVPRPPQGQPVVAALAHSSVPYAFAARHADVVFVTPTDAGHAASIVAEVRASEDTVGRTDPPLRVLADLVVLLDDTPSAARRRRAHLDELDGAEFTSDAATFTGTPAQLADLIADWHRAGVDGFRLRPAALPDDLGAITRALVPALRDRGLFRAGYPGGTLRDLLGLPRPTNRYATAATA</sequence>
<dbReference type="STRING" id="307121.GA0070620_0354"/>
<dbReference type="PANTHER" id="PTHR30011:SF16">
    <property type="entry name" value="C2H2 FINGER DOMAIN TRANSCRIPTION FACTOR (EUROFUNG)-RELATED"/>
    <property type="match status" value="1"/>
</dbReference>
<proteinExistence type="inferred from homology"/>
<evidence type="ECO:0000256" key="6">
    <source>
        <dbReference type="PIRSR" id="PIRSR000337-1"/>
    </source>
</evidence>
<name>A0A1C3MX29_9ACTN</name>
<feature type="binding site" evidence="6">
    <location>
        <position position="57"/>
    </location>
    <ligand>
        <name>FMN</name>
        <dbReference type="ChEBI" id="CHEBI:58210"/>
    </ligand>
</feature>
<evidence type="ECO:0000313" key="8">
    <source>
        <dbReference type="EMBL" id="SBV24889.1"/>
    </source>
</evidence>
<keyword evidence="1 6" id="KW-0285">Flavoprotein</keyword>
<feature type="domain" description="Luciferase-like" evidence="7">
    <location>
        <begin position="39"/>
        <end position="339"/>
    </location>
</feature>
<evidence type="ECO:0000256" key="5">
    <source>
        <dbReference type="ARBA" id="ARBA00033748"/>
    </source>
</evidence>
<gene>
    <name evidence="8" type="ORF">GA0070620_0354</name>
</gene>
<dbReference type="InterPro" id="IPR011251">
    <property type="entry name" value="Luciferase-like_dom"/>
</dbReference>